<evidence type="ECO:0000256" key="2">
    <source>
        <dbReference type="ARBA" id="ARBA00023002"/>
    </source>
</evidence>
<dbReference type="GO" id="GO:0048038">
    <property type="term" value="F:quinone binding"/>
    <property type="evidence" value="ECO:0007669"/>
    <property type="project" value="TreeGrafter"/>
</dbReference>
<dbReference type="InterPro" id="IPR002347">
    <property type="entry name" value="SDR_fam"/>
</dbReference>
<dbReference type="GO" id="GO:0016616">
    <property type="term" value="F:oxidoreductase activity, acting on the CH-OH group of donors, NAD or NADP as acceptor"/>
    <property type="evidence" value="ECO:0007669"/>
    <property type="project" value="TreeGrafter"/>
</dbReference>
<gene>
    <name evidence="3" type="ORF">SAMN05444167_3935</name>
</gene>
<dbReference type="AlphaFoldDB" id="A0A1G7QNG7"/>
<name>A0A1G7QNG7_9BACT</name>
<evidence type="ECO:0000256" key="1">
    <source>
        <dbReference type="ARBA" id="ARBA00006484"/>
    </source>
</evidence>
<dbReference type="NCBIfam" id="NF009386">
    <property type="entry name" value="PRK12745.1"/>
    <property type="match status" value="1"/>
</dbReference>
<dbReference type="Gene3D" id="3.40.50.720">
    <property type="entry name" value="NAD(P)-binding Rossmann-like Domain"/>
    <property type="match status" value="1"/>
</dbReference>
<keyword evidence="2" id="KW-0560">Oxidoreductase</keyword>
<organism evidence="3 4">
    <name type="scientific">Terriglobus roseus</name>
    <dbReference type="NCBI Taxonomy" id="392734"/>
    <lineage>
        <taxon>Bacteria</taxon>
        <taxon>Pseudomonadati</taxon>
        <taxon>Acidobacteriota</taxon>
        <taxon>Terriglobia</taxon>
        <taxon>Terriglobales</taxon>
        <taxon>Acidobacteriaceae</taxon>
        <taxon>Terriglobus</taxon>
    </lineage>
</organism>
<comment type="similarity">
    <text evidence="1">Belongs to the short-chain dehydrogenases/reductases (SDR) family.</text>
</comment>
<evidence type="ECO:0000313" key="3">
    <source>
        <dbReference type="EMBL" id="SDG00023.1"/>
    </source>
</evidence>
<accession>A0A1G7QNG7</accession>
<dbReference type="GO" id="GO:0006633">
    <property type="term" value="P:fatty acid biosynthetic process"/>
    <property type="evidence" value="ECO:0007669"/>
    <property type="project" value="TreeGrafter"/>
</dbReference>
<dbReference type="OrthoDB" id="9803333at2"/>
<keyword evidence="4" id="KW-1185">Reference proteome</keyword>
<dbReference type="SUPFAM" id="SSF51735">
    <property type="entry name" value="NAD(P)-binding Rossmann-fold domains"/>
    <property type="match status" value="1"/>
</dbReference>
<dbReference type="PANTHER" id="PTHR42760">
    <property type="entry name" value="SHORT-CHAIN DEHYDROGENASES/REDUCTASES FAMILY MEMBER"/>
    <property type="match status" value="1"/>
</dbReference>
<evidence type="ECO:0000313" key="4">
    <source>
        <dbReference type="Proteomes" id="UP000182427"/>
    </source>
</evidence>
<dbReference type="EMBL" id="LT629690">
    <property type="protein sequence ID" value="SDG00023.1"/>
    <property type="molecule type" value="Genomic_DNA"/>
</dbReference>
<dbReference type="PRINTS" id="PR00081">
    <property type="entry name" value="GDHRDH"/>
</dbReference>
<dbReference type="FunFam" id="3.40.50.720:FF:000084">
    <property type="entry name" value="Short-chain dehydrogenase reductase"/>
    <property type="match status" value="1"/>
</dbReference>
<dbReference type="Proteomes" id="UP000182427">
    <property type="component" value="Chromosome I"/>
</dbReference>
<protein>
    <submittedName>
        <fullName evidence="3">NAD(P)-dependent dehydrogenase, short-chain alcohol dehydrogenase family</fullName>
    </submittedName>
</protein>
<sequence>MTNPAENKGRVALVTGGGRGIGFGIAKKLAASGFDIVITGRRDKSDVADAIIALEEARADASQVIEYTAADVSSAAAREALVRFVDDRFKRIDVLVNNAGIAPRVRADLLEATEDSFDELISTNLKGPYFLTQAIAKWMVQLQEAKRERRTILNVSSVSAFVASINRGDYCISKAGIAMATKLWASRLTQYGIGVFEVQPGVIATDMTAGVKGKYDALMETDLLLDKRWGTPDDIGTAVAMLANGSLPYAPGATLVLDGGMTLPRL</sequence>
<dbReference type="PRINTS" id="PR00080">
    <property type="entry name" value="SDRFAMILY"/>
</dbReference>
<reference evidence="4" key="1">
    <citation type="submission" date="2016-10" db="EMBL/GenBank/DDBJ databases">
        <authorList>
            <person name="Varghese N."/>
            <person name="Submissions S."/>
        </authorList>
    </citation>
    <scope>NUCLEOTIDE SEQUENCE [LARGE SCALE GENOMIC DNA]</scope>
    <source>
        <strain evidence="4">GAS232</strain>
    </source>
</reference>
<dbReference type="Pfam" id="PF13561">
    <property type="entry name" value="adh_short_C2"/>
    <property type="match status" value="1"/>
</dbReference>
<proteinExistence type="inferred from homology"/>
<dbReference type="RefSeq" id="WP_083346648.1">
    <property type="nucleotide sequence ID" value="NZ_LT629690.1"/>
</dbReference>
<dbReference type="InterPro" id="IPR036291">
    <property type="entry name" value="NAD(P)-bd_dom_sf"/>
</dbReference>
<dbReference type="PANTHER" id="PTHR42760:SF133">
    <property type="entry name" value="3-OXOACYL-[ACYL-CARRIER-PROTEIN] REDUCTASE"/>
    <property type="match status" value="1"/>
</dbReference>